<comment type="function">
    <text evidence="3">Catalyzes the addition of meso-diaminopimelic acid to the nucleotide precursor UDP-N-acetylmuramoyl-L-alanyl-D-glutamate (UMAG) in the biosynthesis of bacterial cell-wall peptidoglycan.</text>
</comment>
<keyword evidence="9" id="KW-0131">Cell cycle</keyword>
<comment type="similarity">
    <text evidence="1">Belongs to the MurCDEF family. MurE subfamily.</text>
</comment>
<dbReference type="Gene3D" id="3.90.190.20">
    <property type="entry name" value="Mur ligase, C-terminal domain"/>
    <property type="match status" value="1"/>
</dbReference>
<evidence type="ECO:0000259" key="10">
    <source>
        <dbReference type="Pfam" id="PF02875"/>
    </source>
</evidence>
<dbReference type="GO" id="GO:0005524">
    <property type="term" value="F:ATP binding"/>
    <property type="evidence" value="ECO:0007669"/>
    <property type="project" value="InterPro"/>
</dbReference>
<evidence type="ECO:0000256" key="1">
    <source>
        <dbReference type="ARBA" id="ARBA00005898"/>
    </source>
</evidence>
<evidence type="ECO:0000313" key="13">
    <source>
        <dbReference type="Proteomes" id="UP000318661"/>
    </source>
</evidence>
<comment type="caution">
    <text evidence="12">The sequence shown here is derived from an EMBL/GenBank/DDBJ whole genome shotgun (WGS) entry which is preliminary data.</text>
</comment>
<dbReference type="GO" id="GO:0071555">
    <property type="term" value="P:cell wall organization"/>
    <property type="evidence" value="ECO:0007669"/>
    <property type="project" value="UniProtKB-KW"/>
</dbReference>
<feature type="non-terminal residue" evidence="12">
    <location>
        <position position="1"/>
    </location>
</feature>
<dbReference type="Proteomes" id="UP000318661">
    <property type="component" value="Unassembled WGS sequence"/>
</dbReference>
<feature type="domain" description="Mur ligase C-terminal" evidence="10">
    <location>
        <begin position="121"/>
        <end position="257"/>
    </location>
</feature>
<dbReference type="NCBIfam" id="TIGR01085">
    <property type="entry name" value="murE"/>
    <property type="match status" value="1"/>
</dbReference>
<dbReference type="InterPro" id="IPR036615">
    <property type="entry name" value="Mur_ligase_C_dom_sf"/>
</dbReference>
<evidence type="ECO:0000256" key="3">
    <source>
        <dbReference type="ARBA" id="ARBA00056782"/>
    </source>
</evidence>
<feature type="domain" description="Mur ligase central" evidence="11">
    <location>
        <begin position="1"/>
        <end position="99"/>
    </location>
</feature>
<dbReference type="UniPathway" id="UPA00219"/>
<reference evidence="12 13" key="1">
    <citation type="journal article" date="2019" name="Nat. Microbiol.">
        <title>Mediterranean grassland soil C-N compound turnover is dependent on rainfall and depth, and is mediated by genomically divergent microorganisms.</title>
        <authorList>
            <person name="Diamond S."/>
            <person name="Andeer P.F."/>
            <person name="Li Z."/>
            <person name="Crits-Christoph A."/>
            <person name="Burstein D."/>
            <person name="Anantharaman K."/>
            <person name="Lane K.R."/>
            <person name="Thomas B.C."/>
            <person name="Pan C."/>
            <person name="Northen T.R."/>
            <person name="Banfield J.F."/>
        </authorList>
    </citation>
    <scope>NUCLEOTIDE SEQUENCE [LARGE SCALE GENOMIC DNA]</scope>
    <source>
        <strain evidence="12">NP_2</strain>
    </source>
</reference>
<dbReference type="GO" id="GO:0005737">
    <property type="term" value="C:cytoplasm"/>
    <property type="evidence" value="ECO:0007669"/>
    <property type="project" value="UniProtKB-SubCell"/>
</dbReference>
<evidence type="ECO:0000259" key="11">
    <source>
        <dbReference type="Pfam" id="PF08245"/>
    </source>
</evidence>
<dbReference type="GO" id="GO:0008360">
    <property type="term" value="P:regulation of cell shape"/>
    <property type="evidence" value="ECO:0007669"/>
    <property type="project" value="UniProtKB-KW"/>
</dbReference>
<organism evidence="12 13">
    <name type="scientific">Candidatus Segetimicrobium genomatis</name>
    <dbReference type="NCBI Taxonomy" id="2569760"/>
    <lineage>
        <taxon>Bacteria</taxon>
        <taxon>Bacillati</taxon>
        <taxon>Candidatus Sysuimicrobiota</taxon>
        <taxon>Candidatus Sysuimicrobiia</taxon>
        <taxon>Candidatus Sysuimicrobiales</taxon>
        <taxon>Candidatus Segetimicrobiaceae</taxon>
        <taxon>Candidatus Segetimicrobium</taxon>
    </lineage>
</organism>
<dbReference type="GO" id="GO:0009252">
    <property type="term" value="P:peptidoglycan biosynthetic process"/>
    <property type="evidence" value="ECO:0007669"/>
    <property type="project" value="UniProtKB-UniPathway"/>
</dbReference>
<dbReference type="InterPro" id="IPR013221">
    <property type="entry name" value="Mur_ligase_cen"/>
</dbReference>
<protein>
    <recommendedName>
        <fullName evidence="5">UDP-N-acetylmuramoyl-L-alanyl-D-glutamate--2,6-diaminopimelate ligase</fullName>
        <ecNumber evidence="4">6.3.2.13</ecNumber>
    </recommendedName>
    <alternativeName>
        <fullName evidence="6">Meso-A2pm-adding enzyme</fullName>
    </alternativeName>
    <alternativeName>
        <fullName evidence="7">Meso-diaminopimelate-adding enzyme</fullName>
    </alternativeName>
    <alternativeName>
        <fullName evidence="8">UDP-MurNAc-L-Ala-D-Glu:meso-diaminopimelate ligase</fullName>
    </alternativeName>
</protein>
<comment type="subcellular location">
    <subcellularLocation>
        <location evidence="9">Cytoplasm</location>
    </subcellularLocation>
</comment>
<comment type="pathway">
    <text evidence="9">Cell wall biogenesis; peptidoglycan biosynthesis.</text>
</comment>
<dbReference type="InterPro" id="IPR036565">
    <property type="entry name" value="Mur-like_cat_sf"/>
</dbReference>
<name>A0A537LJ56_9BACT</name>
<evidence type="ECO:0000313" key="12">
    <source>
        <dbReference type="EMBL" id="TMJ08048.1"/>
    </source>
</evidence>
<keyword evidence="9" id="KW-0133">Cell shape</keyword>
<evidence type="ECO:0000256" key="5">
    <source>
        <dbReference type="ARBA" id="ARBA00072883"/>
    </source>
</evidence>
<dbReference type="SUPFAM" id="SSF53244">
    <property type="entry name" value="MurD-like peptide ligases, peptide-binding domain"/>
    <property type="match status" value="1"/>
</dbReference>
<keyword evidence="9" id="KW-0573">Peptidoglycan synthesis</keyword>
<sequence length="292" mass="31589">KTLDAYRAAKRTLFEMVDADGNATINVDDPSASAMAASSRAPVVTYGLTSRADVRAERVRLHLGGSEFMAVTPRGRLPVRLRLHGRFNVYNALAAIAAADAQQIALDVIGQALEGFTGVPGRFEAVDEGQSFAVIVDYAHTPDGLENVLQAARSFASGRTLVVFGCGGDRDRTKRPVMGRIAAQLADVAIVTSDNPRSEEPTAIIEEILTGIRDPGSGIRNQPSKAQIEVEPDRRKAISRAIELARPGDVVLIAGKGHEPYQEIHGVKHPFDDRVVAREALRNLQAPREERR</sequence>
<dbReference type="InterPro" id="IPR004101">
    <property type="entry name" value="Mur_ligase_C"/>
</dbReference>
<dbReference type="Gene3D" id="3.40.1190.10">
    <property type="entry name" value="Mur-like, catalytic domain"/>
    <property type="match status" value="1"/>
</dbReference>
<dbReference type="Pfam" id="PF02875">
    <property type="entry name" value="Mur_ligase_C"/>
    <property type="match status" value="1"/>
</dbReference>
<comment type="catalytic activity">
    <reaction evidence="2">
        <text>UDP-N-acetyl-alpha-D-muramoyl-L-alanyl-D-glutamate + meso-2,6-diaminopimelate + ATP = UDP-N-acetyl-alpha-D-muramoyl-L-alanyl-gamma-D-glutamyl-meso-2,6-diaminopimelate + ADP + phosphate + H(+)</text>
        <dbReference type="Rhea" id="RHEA:23676"/>
        <dbReference type="ChEBI" id="CHEBI:15378"/>
        <dbReference type="ChEBI" id="CHEBI:30616"/>
        <dbReference type="ChEBI" id="CHEBI:43474"/>
        <dbReference type="ChEBI" id="CHEBI:57791"/>
        <dbReference type="ChEBI" id="CHEBI:83900"/>
        <dbReference type="ChEBI" id="CHEBI:83905"/>
        <dbReference type="ChEBI" id="CHEBI:456216"/>
        <dbReference type="EC" id="6.3.2.13"/>
    </reaction>
</comment>
<proteinExistence type="inferred from homology"/>
<dbReference type="EC" id="6.3.2.13" evidence="4"/>
<dbReference type="GO" id="GO:0051301">
    <property type="term" value="P:cell division"/>
    <property type="evidence" value="ECO:0007669"/>
    <property type="project" value="UniProtKB-KW"/>
</dbReference>
<evidence type="ECO:0000256" key="9">
    <source>
        <dbReference type="RuleBase" id="RU004135"/>
    </source>
</evidence>
<keyword evidence="9" id="KW-0132">Cell division</keyword>
<dbReference type="PANTHER" id="PTHR23135">
    <property type="entry name" value="MUR LIGASE FAMILY MEMBER"/>
    <property type="match status" value="1"/>
</dbReference>
<dbReference type="PANTHER" id="PTHR23135:SF4">
    <property type="entry name" value="UDP-N-ACETYLMURAMOYL-L-ALANYL-D-GLUTAMATE--2,6-DIAMINOPIMELATE LIGASE MURE HOMOLOG, CHLOROPLASTIC"/>
    <property type="match status" value="1"/>
</dbReference>
<evidence type="ECO:0000256" key="4">
    <source>
        <dbReference type="ARBA" id="ARBA00066633"/>
    </source>
</evidence>
<keyword evidence="9" id="KW-0961">Cell wall biogenesis/degradation</keyword>
<evidence type="ECO:0000256" key="8">
    <source>
        <dbReference type="ARBA" id="ARBA00081560"/>
    </source>
</evidence>
<evidence type="ECO:0000256" key="7">
    <source>
        <dbReference type="ARBA" id="ARBA00076158"/>
    </source>
</evidence>
<dbReference type="FunFam" id="3.90.190.20:FF:000006">
    <property type="entry name" value="UDP-N-acetylmuramoyl-L-alanyl-D-glutamate--2,6-diaminopimelate ligase"/>
    <property type="match status" value="1"/>
</dbReference>
<evidence type="ECO:0000256" key="2">
    <source>
        <dbReference type="ARBA" id="ARBA00050251"/>
    </source>
</evidence>
<dbReference type="Pfam" id="PF08245">
    <property type="entry name" value="Mur_ligase_M"/>
    <property type="match status" value="1"/>
</dbReference>
<evidence type="ECO:0000256" key="6">
    <source>
        <dbReference type="ARBA" id="ARBA00075482"/>
    </source>
</evidence>
<accession>A0A537LJ56</accession>
<dbReference type="EMBL" id="VBAJ01000131">
    <property type="protein sequence ID" value="TMJ08048.1"/>
    <property type="molecule type" value="Genomic_DNA"/>
</dbReference>
<dbReference type="InterPro" id="IPR005761">
    <property type="entry name" value="UDP-N-AcMur-Glu-dNH2Pim_ligase"/>
</dbReference>
<dbReference type="AlphaFoldDB" id="A0A537LJ56"/>
<dbReference type="SUPFAM" id="SSF53623">
    <property type="entry name" value="MurD-like peptide ligases, catalytic domain"/>
    <property type="match status" value="1"/>
</dbReference>
<gene>
    <name evidence="12" type="primary">murE</name>
    <name evidence="12" type="ORF">E6G99_05175</name>
</gene>
<dbReference type="GO" id="GO:0008765">
    <property type="term" value="F:UDP-N-acetylmuramoylalanyl-D-glutamate-2,6-diaminopimelate ligase activity"/>
    <property type="evidence" value="ECO:0007669"/>
    <property type="project" value="UniProtKB-EC"/>
</dbReference>